<dbReference type="RefSeq" id="WP_262856570.1">
    <property type="nucleotide sequence ID" value="NZ_JAOPKZ010000016.1"/>
</dbReference>
<dbReference type="InterPro" id="IPR015231">
    <property type="entry name" value="DUF1934"/>
</dbReference>
<keyword evidence="2" id="KW-1185">Reference proteome</keyword>
<name>A0ABT2QSC0_9STAP</name>
<reference evidence="1 2" key="1">
    <citation type="journal article" date="2023" name="Int. J. Syst. Evol. Microbiol.">
        <title>Streptococcus sciuri sp. nov., Staphylococcus marylandisciuri sp. nov. and Staphylococcus americanisciuri sp. nov., isolated from faeces of eastern grey squirrel (Sciurus carolinensis).</title>
        <authorList>
            <person name="Volokhov D.V."/>
            <person name="Zagorodnyaya T.A."/>
            <person name="Furtak V.A."/>
            <person name="Nattanmai G."/>
            <person name="Randall L."/>
            <person name="Jose S."/>
            <person name="Gao Y."/>
            <person name="Eisenberg T."/>
            <person name="Delmonte P."/>
            <person name="Blom J."/>
            <person name="Mitchell K.K."/>
        </authorList>
    </citation>
    <scope>NUCLEOTIDE SEQUENCE [LARGE SCALE GENOMIC DNA]</scope>
    <source>
        <strain evidence="1 2">SQ8-PEA</strain>
    </source>
</reference>
<accession>A0ABT2QSC0</accession>
<gene>
    <name evidence="1" type="ORF">N9R04_09345</name>
</gene>
<dbReference type="Gene3D" id="2.40.128.20">
    <property type="match status" value="1"/>
</dbReference>
<dbReference type="EMBL" id="JAOPKZ010000016">
    <property type="protein sequence ID" value="MCU5746880.1"/>
    <property type="molecule type" value="Genomic_DNA"/>
</dbReference>
<sequence>MEKTVHIQTHQVVKQFGNKDKFETTTEGTWHKKGSEYIRYQENVERAQVNVTVKIDRDSVKIIRKGDINMKLHFIEGEETTTLYDVSAGRVPLRVTTQSIKHYVHPTGGKLKIQYQLFQAEEKMGTYQFEIQYKETE</sequence>
<dbReference type="InterPro" id="IPR012674">
    <property type="entry name" value="Calycin"/>
</dbReference>
<dbReference type="Pfam" id="PF09148">
    <property type="entry name" value="DUF1934"/>
    <property type="match status" value="1"/>
</dbReference>
<protein>
    <submittedName>
        <fullName evidence="1">DUF1934 family protein</fullName>
    </submittedName>
</protein>
<evidence type="ECO:0000313" key="2">
    <source>
        <dbReference type="Proteomes" id="UP001209553"/>
    </source>
</evidence>
<comment type="caution">
    <text evidence="1">The sequence shown here is derived from an EMBL/GenBank/DDBJ whole genome shotgun (WGS) entry which is preliminary data.</text>
</comment>
<organism evidence="1 2">
    <name type="scientific">Staphylococcus marylandisciuri</name>
    <dbReference type="NCBI Taxonomy" id="2981529"/>
    <lineage>
        <taxon>Bacteria</taxon>
        <taxon>Bacillati</taxon>
        <taxon>Bacillota</taxon>
        <taxon>Bacilli</taxon>
        <taxon>Bacillales</taxon>
        <taxon>Staphylococcaceae</taxon>
        <taxon>Staphylococcus</taxon>
    </lineage>
</organism>
<dbReference type="SUPFAM" id="SSF50814">
    <property type="entry name" value="Lipocalins"/>
    <property type="match status" value="1"/>
</dbReference>
<proteinExistence type="predicted"/>
<dbReference type="Proteomes" id="UP001209553">
    <property type="component" value="Unassembled WGS sequence"/>
</dbReference>
<evidence type="ECO:0000313" key="1">
    <source>
        <dbReference type="EMBL" id="MCU5746880.1"/>
    </source>
</evidence>